<keyword evidence="6" id="KW-0539">Nucleus</keyword>
<feature type="region of interest" description="Disordered" evidence="9">
    <location>
        <begin position="515"/>
        <end position="562"/>
    </location>
</feature>
<dbReference type="PANTHER" id="PTHR21394">
    <property type="entry name" value="MAU2 CHROMATID COHESION FACTOR HOMOLOG"/>
    <property type="match status" value="1"/>
</dbReference>
<dbReference type="EMBL" id="BQKI01000093">
    <property type="protein sequence ID" value="GJN37187.1"/>
    <property type="molecule type" value="Genomic_DNA"/>
</dbReference>
<dbReference type="InterPro" id="IPR019440">
    <property type="entry name" value="MAU2"/>
</dbReference>
<evidence type="ECO:0000256" key="5">
    <source>
        <dbReference type="ARBA" id="ARBA00022829"/>
    </source>
</evidence>
<dbReference type="GO" id="GO:0005634">
    <property type="term" value="C:nucleus"/>
    <property type="evidence" value="ECO:0007669"/>
    <property type="project" value="UniProtKB-SubCell"/>
</dbReference>
<protein>
    <submittedName>
        <fullName evidence="10">Uncharacterized protein</fullName>
    </submittedName>
</protein>
<accession>A0AAV5FQE9</accession>
<keyword evidence="3" id="KW-0132">Cell division</keyword>
<evidence type="ECO:0000256" key="1">
    <source>
        <dbReference type="ARBA" id="ARBA00004123"/>
    </source>
</evidence>
<evidence type="ECO:0000313" key="11">
    <source>
        <dbReference type="Proteomes" id="UP001054889"/>
    </source>
</evidence>
<dbReference type="GO" id="GO:0007059">
    <property type="term" value="P:chromosome segregation"/>
    <property type="evidence" value="ECO:0007669"/>
    <property type="project" value="UniProtKB-KW"/>
</dbReference>
<keyword evidence="8" id="KW-0175">Coiled coil</keyword>
<name>A0AAV5FQE9_ELECO</name>
<organism evidence="10 11">
    <name type="scientific">Eleusine coracana subsp. coracana</name>
    <dbReference type="NCBI Taxonomy" id="191504"/>
    <lineage>
        <taxon>Eukaryota</taxon>
        <taxon>Viridiplantae</taxon>
        <taxon>Streptophyta</taxon>
        <taxon>Embryophyta</taxon>
        <taxon>Tracheophyta</taxon>
        <taxon>Spermatophyta</taxon>
        <taxon>Magnoliopsida</taxon>
        <taxon>Liliopsida</taxon>
        <taxon>Poales</taxon>
        <taxon>Poaceae</taxon>
        <taxon>PACMAD clade</taxon>
        <taxon>Chloridoideae</taxon>
        <taxon>Cynodonteae</taxon>
        <taxon>Eleusininae</taxon>
        <taxon>Eleusine</taxon>
    </lineage>
</organism>
<comment type="similarity">
    <text evidence="2">Belongs to the SCC4/mau-2 family.</text>
</comment>
<dbReference type="AlphaFoldDB" id="A0AAV5FQE9"/>
<evidence type="ECO:0000256" key="6">
    <source>
        <dbReference type="ARBA" id="ARBA00023242"/>
    </source>
</evidence>
<dbReference type="GO" id="GO:0007064">
    <property type="term" value="P:mitotic sister chromatid cohesion"/>
    <property type="evidence" value="ECO:0007669"/>
    <property type="project" value="InterPro"/>
</dbReference>
<feature type="coiled-coil region" evidence="8">
    <location>
        <begin position="455"/>
        <end position="489"/>
    </location>
</feature>
<reference evidence="10" key="2">
    <citation type="submission" date="2021-12" db="EMBL/GenBank/DDBJ databases">
        <title>Resequencing data analysis of finger millet.</title>
        <authorList>
            <person name="Hatakeyama M."/>
            <person name="Aluri S."/>
            <person name="Balachadran M.T."/>
            <person name="Sivarajan S.R."/>
            <person name="Poveda L."/>
            <person name="Shimizu-Inatsugi R."/>
            <person name="Schlapbach R."/>
            <person name="Sreeman S.M."/>
            <person name="Shimizu K.K."/>
        </authorList>
    </citation>
    <scope>NUCLEOTIDE SEQUENCE</scope>
</reference>
<comment type="caution">
    <text evidence="10">The sequence shown here is derived from an EMBL/GenBank/DDBJ whole genome shotgun (WGS) entry which is preliminary data.</text>
</comment>
<evidence type="ECO:0000256" key="2">
    <source>
        <dbReference type="ARBA" id="ARBA00008585"/>
    </source>
</evidence>
<reference evidence="10" key="1">
    <citation type="journal article" date="2018" name="DNA Res.">
        <title>Multiple hybrid de novo genome assembly of finger millet, an orphan allotetraploid crop.</title>
        <authorList>
            <person name="Hatakeyama M."/>
            <person name="Aluri S."/>
            <person name="Balachadran M.T."/>
            <person name="Sivarajan S.R."/>
            <person name="Patrignani A."/>
            <person name="Gruter S."/>
            <person name="Poveda L."/>
            <person name="Shimizu-Inatsugi R."/>
            <person name="Baeten J."/>
            <person name="Francoijs K.J."/>
            <person name="Nataraja K.N."/>
            <person name="Reddy Y.A.N."/>
            <person name="Phadnis S."/>
            <person name="Ravikumar R.L."/>
            <person name="Schlapbach R."/>
            <person name="Sreeman S.M."/>
            <person name="Shimizu K.K."/>
        </authorList>
    </citation>
    <scope>NUCLEOTIDE SEQUENCE</scope>
</reference>
<keyword evidence="11" id="KW-1185">Reference proteome</keyword>
<evidence type="ECO:0000256" key="4">
    <source>
        <dbReference type="ARBA" id="ARBA00022776"/>
    </source>
</evidence>
<keyword evidence="7" id="KW-0131">Cell cycle</keyword>
<comment type="subcellular location">
    <subcellularLocation>
        <location evidence="1">Nucleus</location>
    </subcellularLocation>
</comment>
<dbReference type="Proteomes" id="UP001054889">
    <property type="component" value="Unassembled WGS sequence"/>
</dbReference>
<gene>
    <name evidence="10" type="primary">gb26115</name>
    <name evidence="10" type="ORF">PR202_gb26115</name>
</gene>
<dbReference type="GO" id="GO:0051301">
    <property type="term" value="P:cell division"/>
    <property type="evidence" value="ECO:0007669"/>
    <property type="project" value="UniProtKB-KW"/>
</dbReference>
<evidence type="ECO:0000256" key="9">
    <source>
        <dbReference type="SAM" id="MobiDB-lite"/>
    </source>
</evidence>
<sequence>MSATADGLLALADESERRRDFLTAASCLEAALRPPHAVGLLPLAEARARLRLASLLLGRRGGAPRSGAAPAAKAHLERALLLLSPLPSAPPRLKLLAHSLLAGAYAVLGAVPSQKHVLRRGLGLLASASASGLLPRPQALLWTCNFQAQLASALVMDGDPASALSALSAGAAAAADLGNPQLQLFFAATELHVNLLCWEDNAAVEAAVLRATQFWDLLPAEQKEHWAGLFFYVELLHTFYLLRICDYKSASQRVERLDTAVKGEMRRGRRVKEFANELSAVERTLGQPGLKERERSALAHKQRQLKAQLQALCGYDSLNDVMDFGDKLLLAPPPMHGEWLPRTAVFVLVDLMVVMVGRPKGIFKECGKRIISGIQLIHEGNLEHSTIWTAGLYLMLLLQFLENKVAVELTRSEFVDAQELTDSKSIQSMCQVYAAVSFLCKGVLKVKIESNWCLFTELYREVEEKGNEMENAEYEKKKEDDLRRRLNEAHSHAFHQELVEKSRIKIQSLHNIPNMQPEMTGPAANADLDIPESVGLYAPQPSSVQRLIEPGSGRRSTRRRTS</sequence>
<evidence type="ECO:0000313" key="10">
    <source>
        <dbReference type="EMBL" id="GJN37187.1"/>
    </source>
</evidence>
<evidence type="ECO:0000256" key="8">
    <source>
        <dbReference type="SAM" id="Coils"/>
    </source>
</evidence>
<evidence type="ECO:0000256" key="7">
    <source>
        <dbReference type="ARBA" id="ARBA00023306"/>
    </source>
</evidence>
<keyword evidence="4" id="KW-0498">Mitosis</keyword>
<proteinExistence type="inferred from homology"/>
<evidence type="ECO:0000256" key="3">
    <source>
        <dbReference type="ARBA" id="ARBA00022618"/>
    </source>
</evidence>
<keyword evidence="5" id="KW-0159">Chromosome partition</keyword>